<dbReference type="SUPFAM" id="SSF46785">
    <property type="entry name" value="Winged helix' DNA-binding domain"/>
    <property type="match status" value="1"/>
</dbReference>
<feature type="non-terminal residue" evidence="3">
    <location>
        <position position="123"/>
    </location>
</feature>
<dbReference type="GO" id="GO:0008023">
    <property type="term" value="C:transcription elongation factor complex"/>
    <property type="evidence" value="ECO:0007669"/>
    <property type="project" value="InterPro"/>
</dbReference>
<accession>A0A7L0YTU6</accession>
<evidence type="ECO:0000313" key="3">
    <source>
        <dbReference type="EMBL" id="NXM18408.1"/>
    </source>
</evidence>
<evidence type="ECO:0000313" key="4">
    <source>
        <dbReference type="Proteomes" id="UP000539920"/>
    </source>
</evidence>
<dbReference type="GO" id="GO:0000987">
    <property type="term" value="F:cis-regulatory region sequence-specific DNA binding"/>
    <property type="evidence" value="ECO:0007669"/>
    <property type="project" value="TreeGrafter"/>
</dbReference>
<dbReference type="GO" id="GO:0006368">
    <property type="term" value="P:transcription elongation by RNA polymerase II"/>
    <property type="evidence" value="ECO:0007669"/>
    <property type="project" value="InterPro"/>
</dbReference>
<dbReference type="PANTHER" id="PTHR23288">
    <property type="entry name" value="OCCLUDIN AND RNA POLYMERASE II ELONGATION FACTOR ELL"/>
    <property type="match status" value="1"/>
</dbReference>
<protein>
    <submittedName>
        <fullName evidence="3">ELL2 factor</fullName>
    </submittedName>
</protein>
<dbReference type="InterPro" id="IPR042065">
    <property type="entry name" value="E3_ELL-like"/>
</dbReference>
<gene>
    <name evidence="3" type="primary">Ell2_1</name>
    <name evidence="3" type="ORF">PLONIG_R05866</name>
</gene>
<dbReference type="EMBL" id="VXBC01008623">
    <property type="protein sequence ID" value="NXM18408.1"/>
    <property type="molecule type" value="Genomic_DNA"/>
</dbReference>
<dbReference type="AlphaFoldDB" id="A0A7L0YTU6"/>
<dbReference type="GO" id="GO:0032968">
    <property type="term" value="P:positive regulation of transcription elongation by RNA polymerase II"/>
    <property type="evidence" value="ECO:0007669"/>
    <property type="project" value="TreeGrafter"/>
</dbReference>
<evidence type="ECO:0000259" key="2">
    <source>
        <dbReference type="Pfam" id="PF10390"/>
    </source>
</evidence>
<sequence length="123" mass="14229">DVRRAKSNASCPAPEKKKTKPMKPAKSEGNPCSAVYRRPYRDRVIHLLALRIYKKPELLARLQRDGVMQKDKGTLGKILQQVAKWNPKDNSFSLKEHLFQTLQTDWPGYTEIDKQNLKLILSR</sequence>
<dbReference type="GO" id="GO:0042795">
    <property type="term" value="P:snRNA transcription by RNA polymerase II"/>
    <property type="evidence" value="ECO:0007669"/>
    <property type="project" value="TreeGrafter"/>
</dbReference>
<dbReference type="Proteomes" id="UP000539920">
    <property type="component" value="Unassembled WGS sequence"/>
</dbReference>
<comment type="caution">
    <text evidence="3">The sequence shown here is derived from an EMBL/GenBank/DDBJ whole genome shotgun (WGS) entry which is preliminary data.</text>
</comment>
<proteinExistence type="predicted"/>
<feature type="domain" description="RNA polymerase II elongation factor ELL N-terminal" evidence="2">
    <location>
        <begin position="4"/>
        <end position="123"/>
    </location>
</feature>
<dbReference type="InterPro" id="IPR031176">
    <property type="entry name" value="ELL/occludin"/>
</dbReference>
<reference evidence="3 4" key="1">
    <citation type="submission" date="2019-09" db="EMBL/GenBank/DDBJ databases">
        <title>Bird 10,000 Genomes (B10K) Project - Family phase.</title>
        <authorList>
            <person name="Zhang G."/>
        </authorList>
    </citation>
    <scope>NUCLEOTIDE SEQUENCE [LARGE SCALE GENOMIC DNA]</scope>
    <source>
        <strain evidence="3">B10K-DU-001-79</strain>
        <tissue evidence="3">Muscle</tissue>
    </source>
</reference>
<dbReference type="InterPro" id="IPR036390">
    <property type="entry name" value="WH_DNA-bd_sf"/>
</dbReference>
<dbReference type="Pfam" id="PF10390">
    <property type="entry name" value="ELL"/>
    <property type="match status" value="1"/>
</dbReference>
<evidence type="ECO:0000256" key="1">
    <source>
        <dbReference type="SAM" id="MobiDB-lite"/>
    </source>
</evidence>
<dbReference type="PANTHER" id="PTHR23288:SF8">
    <property type="entry name" value="RNA POLYMERASE II ELONGATION FACTOR ELL2"/>
    <property type="match status" value="1"/>
</dbReference>
<feature type="region of interest" description="Disordered" evidence="1">
    <location>
        <begin position="1"/>
        <end position="33"/>
    </location>
</feature>
<dbReference type="InterPro" id="IPR019464">
    <property type="entry name" value="ELL_N"/>
</dbReference>
<organism evidence="3 4">
    <name type="scientific">Ploceus nigricollis</name>
    <dbReference type="NCBI Taxonomy" id="441696"/>
    <lineage>
        <taxon>Eukaryota</taxon>
        <taxon>Metazoa</taxon>
        <taxon>Chordata</taxon>
        <taxon>Craniata</taxon>
        <taxon>Vertebrata</taxon>
        <taxon>Euteleostomi</taxon>
        <taxon>Archelosauria</taxon>
        <taxon>Archosauria</taxon>
        <taxon>Dinosauria</taxon>
        <taxon>Saurischia</taxon>
        <taxon>Theropoda</taxon>
        <taxon>Coelurosauria</taxon>
        <taxon>Aves</taxon>
        <taxon>Neognathae</taxon>
        <taxon>Neoaves</taxon>
        <taxon>Telluraves</taxon>
        <taxon>Australaves</taxon>
        <taxon>Passeriformes</taxon>
        <taxon>Passeroidea</taxon>
        <taxon>Ploceidae</taxon>
        <taxon>Ploceinae</taxon>
        <taxon>Ploceus</taxon>
    </lineage>
</organism>
<name>A0A7L0YTU6_9PASE</name>
<feature type="non-terminal residue" evidence="3">
    <location>
        <position position="1"/>
    </location>
</feature>
<keyword evidence="4" id="KW-1185">Reference proteome</keyword>
<dbReference type="Gene3D" id="1.10.10.2670">
    <property type="entry name" value="E3 ubiquitin-protein ligase"/>
    <property type="match status" value="1"/>
</dbReference>